<dbReference type="OrthoDB" id="9986966at2759"/>
<dbReference type="Pfam" id="PF05547">
    <property type="entry name" value="Peptidase_M6"/>
    <property type="match status" value="1"/>
</dbReference>
<dbReference type="InterPro" id="IPR008757">
    <property type="entry name" value="Peptidase_M6-like_domain"/>
</dbReference>
<dbReference type="NCBIfam" id="TIGR03296">
    <property type="entry name" value="M6dom_TIGR03296"/>
    <property type="match status" value="1"/>
</dbReference>
<dbReference type="SUPFAM" id="SSF55486">
    <property type="entry name" value="Metalloproteases ('zincins'), catalytic domain"/>
    <property type="match status" value="1"/>
</dbReference>
<gene>
    <name evidence="3" type="ORF">N0V87_002233</name>
</gene>
<protein>
    <recommendedName>
        <fullName evidence="2">Peptidase M6-like domain-containing protein</fullName>
    </recommendedName>
</protein>
<evidence type="ECO:0000313" key="3">
    <source>
        <dbReference type="EMBL" id="KAJ4340879.1"/>
    </source>
</evidence>
<dbReference type="CDD" id="cd00161">
    <property type="entry name" value="beta-trefoil_Ricin-like"/>
    <property type="match status" value="1"/>
</dbReference>
<dbReference type="GO" id="GO:0006508">
    <property type="term" value="P:proteolysis"/>
    <property type="evidence" value="ECO:0007669"/>
    <property type="project" value="InterPro"/>
</dbReference>
<evidence type="ECO:0000313" key="4">
    <source>
        <dbReference type="Proteomes" id="UP001140562"/>
    </source>
</evidence>
<dbReference type="Gene3D" id="2.80.10.50">
    <property type="match status" value="1"/>
</dbReference>
<evidence type="ECO:0000259" key="2">
    <source>
        <dbReference type="Pfam" id="PF05547"/>
    </source>
</evidence>
<feature type="domain" description="Peptidase M6-like" evidence="2">
    <location>
        <begin position="185"/>
        <end position="262"/>
    </location>
</feature>
<dbReference type="PANTHER" id="PTHR41775">
    <property type="entry name" value="SECRETED PROTEIN-RELATED"/>
    <property type="match status" value="1"/>
</dbReference>
<proteinExistence type="predicted"/>
<comment type="caution">
    <text evidence="3">The sequence shown here is derived from an EMBL/GenBank/DDBJ whole genome shotgun (WGS) entry which is preliminary data.</text>
</comment>
<dbReference type="AlphaFoldDB" id="A0A9W9C205"/>
<evidence type="ECO:0000256" key="1">
    <source>
        <dbReference type="SAM" id="MobiDB-lite"/>
    </source>
</evidence>
<organism evidence="3 4">
    <name type="scientific">Didymella glomerata</name>
    <dbReference type="NCBI Taxonomy" id="749621"/>
    <lineage>
        <taxon>Eukaryota</taxon>
        <taxon>Fungi</taxon>
        <taxon>Dikarya</taxon>
        <taxon>Ascomycota</taxon>
        <taxon>Pezizomycotina</taxon>
        <taxon>Dothideomycetes</taxon>
        <taxon>Pleosporomycetidae</taxon>
        <taxon>Pleosporales</taxon>
        <taxon>Pleosporineae</taxon>
        <taxon>Didymellaceae</taxon>
        <taxon>Didymella</taxon>
    </lineage>
</organism>
<accession>A0A9W9C205</accession>
<dbReference type="InterPro" id="IPR035992">
    <property type="entry name" value="Ricin_B-like_lectins"/>
</dbReference>
<keyword evidence="4" id="KW-1185">Reference proteome</keyword>
<dbReference type="PANTHER" id="PTHR41775:SF1">
    <property type="entry name" value="PEPTIDASE M6-LIKE DOMAIN-CONTAINING PROTEIN"/>
    <property type="match status" value="1"/>
</dbReference>
<dbReference type="EMBL" id="JAPEUV010000014">
    <property type="protein sequence ID" value="KAJ4340879.1"/>
    <property type="molecule type" value="Genomic_DNA"/>
</dbReference>
<feature type="region of interest" description="Disordered" evidence="1">
    <location>
        <begin position="353"/>
        <end position="377"/>
    </location>
</feature>
<name>A0A9W9C205_9PLEO</name>
<dbReference type="GO" id="GO:0008233">
    <property type="term" value="F:peptidase activity"/>
    <property type="evidence" value="ECO:0007669"/>
    <property type="project" value="InterPro"/>
</dbReference>
<reference evidence="3" key="1">
    <citation type="submission" date="2022-10" db="EMBL/GenBank/DDBJ databases">
        <title>Tapping the CABI collections for fungal endophytes: first genome assemblies for Collariella, Neodidymelliopsis, Ascochyta clinopodiicola, Didymella pomorum, Didymosphaeria variabile, Neocosmospora piperis and Neocucurbitaria cava.</title>
        <authorList>
            <person name="Hill R."/>
        </authorList>
    </citation>
    <scope>NUCLEOTIDE SEQUENCE</scope>
    <source>
        <strain evidence="3">IMI 360193</strain>
    </source>
</reference>
<sequence>MCNGQHEALCFVSPHPALLSRTRLFEAQGRVGAATQASIKTAFPPQSGILGLNDGAIFPKSHFAPNASLKKVAAAALERNPLRDAIRILVVVVEFQDVKCPPGVLERHQDLWFSKGKIPTGSVTEYYSEVSNNAVSLTGDVLGPFTLKENMAHYANNLHAGRAAEETGSGSDIWSVKWQLPVERKVNDVNVFGFLTVPADAKCGVCAHEIGHLVFGWPDLYDIDQSSAGIGNWCLMAGGTWGGGGDRPVHPSAWCKSNQKWVETVVEDTNHAVTLRDVKTGFKVHRLWRDGDSKSPEYFLVENRQTTGSDEFLPGRGLLIWHIDNRVGSNADENHPWVKLMQADGLDQLKQNFARGDDGDSYPGHTDNRKFSALSNPNSKSYGGEDTFVSVTNIPISSPTMTFDITVKEGDQPPADKFDTKTWYRLKNTFQPATHCLDVVNDNGASSNGFLNMAATGNFSGQHWQLKPNGDGTYFLRTLFLGASRHLGVQSDKKTPILEPANESAKGQYWTIGQWDHPQDGTWHLEVRRRG</sequence>
<dbReference type="Proteomes" id="UP001140562">
    <property type="component" value="Unassembled WGS sequence"/>
</dbReference>
<dbReference type="SUPFAM" id="SSF50370">
    <property type="entry name" value="Ricin B-like lectins"/>
    <property type="match status" value="1"/>
</dbReference>